<gene>
    <name evidence="1" type="ORF">TCIL3000_0_50970</name>
</gene>
<reference evidence="2" key="1">
    <citation type="submission" date="2011-07" db="EMBL/GenBank/DDBJ databases">
        <title>Divergent evolution of antigenic variation in African trypanosomes.</title>
        <authorList>
            <person name="Jackson A.P."/>
            <person name="Berry A."/>
            <person name="Allison H.C."/>
            <person name="Burton P."/>
            <person name="Anderson J."/>
            <person name="Aslett M."/>
            <person name="Brown R."/>
            <person name="Corton N."/>
            <person name="Harris D."/>
            <person name="Hauser H."/>
            <person name="Gamble J."/>
            <person name="Gilderthorp R."/>
            <person name="McQuillan J."/>
            <person name="Quail M.A."/>
            <person name="Sanders M."/>
            <person name="Van Tonder A."/>
            <person name="Ginger M.L."/>
            <person name="Donelson J.E."/>
            <person name="Field M.C."/>
            <person name="Barry J.D."/>
            <person name="Berriman M."/>
            <person name="Hertz-Fowler C."/>
        </authorList>
    </citation>
    <scope>NUCLEOTIDE SEQUENCE [LARGE SCALE GENOMIC DNA]</scope>
    <source>
        <strain evidence="2">IL3000</strain>
    </source>
</reference>
<proteinExistence type="predicted"/>
<evidence type="ECO:0000313" key="2">
    <source>
        <dbReference type="Proteomes" id="UP000000702"/>
    </source>
</evidence>
<name>F9WB57_TRYCI</name>
<keyword evidence="2" id="KW-1185">Reference proteome</keyword>
<protein>
    <submittedName>
        <fullName evidence="1">WGS project CAEQ00000000 data, annotated contig 2064</fullName>
    </submittedName>
</protein>
<reference evidence="1 2" key="2">
    <citation type="journal article" date="2012" name="Proc. Natl. Acad. Sci. U.S.A.">
        <title>Antigenic diversity is generated by distinct evolutionary mechanisms in African trypanosome species.</title>
        <authorList>
            <person name="Jackson A.P."/>
            <person name="Berry A."/>
            <person name="Aslett M."/>
            <person name="Allison H.C."/>
            <person name="Burton P."/>
            <person name="Vavrova-Anderson J."/>
            <person name="Brown R."/>
            <person name="Browne H."/>
            <person name="Corton N."/>
            <person name="Hauser H."/>
            <person name="Gamble J."/>
            <person name="Gilderthorp R."/>
            <person name="Marcello L."/>
            <person name="McQuillan J."/>
            <person name="Otto T.D."/>
            <person name="Quail M.A."/>
            <person name="Sanders M.J."/>
            <person name="van Tonder A."/>
            <person name="Ginger M.L."/>
            <person name="Field M.C."/>
            <person name="Barry J.D."/>
            <person name="Hertz-Fowler C."/>
            <person name="Berriman M."/>
        </authorList>
    </citation>
    <scope>NUCLEOTIDE SEQUENCE [LARGE SCALE GENOMIC DNA]</scope>
    <source>
        <strain evidence="1 2">IL3000</strain>
    </source>
</reference>
<dbReference type="Proteomes" id="UP000000702">
    <property type="component" value="Unassembled WGS sequence"/>
</dbReference>
<comment type="caution">
    <text evidence="1">The sequence shown here is derived from an EMBL/GenBank/DDBJ whole genome shotgun (WGS) entry which is preliminary data.</text>
</comment>
<dbReference type="AlphaFoldDB" id="F9WB57"/>
<dbReference type="EMBL" id="CAEQ01001535">
    <property type="protein sequence ID" value="CCD14488.1"/>
    <property type="molecule type" value="Genomic_DNA"/>
</dbReference>
<dbReference type="VEuPathDB" id="TriTrypDB:TcIL3000_0_50970"/>
<sequence>MALDMFGICAVPHHSLHGSVVSAQHFTPCNALRAACPCELSAHACSWCLCVCGLFVVLAPTGLCLAVDWNGRRAPAPHAATNIVCCGTYDFALTPGFPSIPLAGFGVHVPNCFRGICGHAPFELSWLKTNSDARLPCVEPPWRLADLRGDKLVADEILPNEYSPCRVGSVKVFSLLWVVTLCIE</sequence>
<organism evidence="1 2">
    <name type="scientific">Trypanosoma congolense (strain IL3000)</name>
    <dbReference type="NCBI Taxonomy" id="1068625"/>
    <lineage>
        <taxon>Eukaryota</taxon>
        <taxon>Discoba</taxon>
        <taxon>Euglenozoa</taxon>
        <taxon>Kinetoplastea</taxon>
        <taxon>Metakinetoplastina</taxon>
        <taxon>Trypanosomatida</taxon>
        <taxon>Trypanosomatidae</taxon>
        <taxon>Trypanosoma</taxon>
        <taxon>Nannomonas</taxon>
    </lineage>
</organism>
<evidence type="ECO:0000313" key="1">
    <source>
        <dbReference type="EMBL" id="CCD14488.1"/>
    </source>
</evidence>
<accession>F9WB57</accession>